<name>A0A8H2XAW6_9AGAM</name>
<comment type="caution">
    <text evidence="1">The sequence shown here is derived from an EMBL/GenBank/DDBJ whole genome shotgun (WGS) entry which is preliminary data.</text>
</comment>
<evidence type="ECO:0000313" key="1">
    <source>
        <dbReference type="EMBL" id="CAE6422252.1"/>
    </source>
</evidence>
<dbReference type="EMBL" id="CAJMWS010000322">
    <property type="protein sequence ID" value="CAE6422252.1"/>
    <property type="molecule type" value="Genomic_DNA"/>
</dbReference>
<proteinExistence type="predicted"/>
<organism evidence="1 2">
    <name type="scientific">Rhizoctonia solani</name>
    <dbReference type="NCBI Taxonomy" id="456999"/>
    <lineage>
        <taxon>Eukaryota</taxon>
        <taxon>Fungi</taxon>
        <taxon>Dikarya</taxon>
        <taxon>Basidiomycota</taxon>
        <taxon>Agaricomycotina</taxon>
        <taxon>Agaricomycetes</taxon>
        <taxon>Cantharellales</taxon>
        <taxon>Ceratobasidiaceae</taxon>
        <taxon>Rhizoctonia</taxon>
    </lineage>
</organism>
<protein>
    <submittedName>
        <fullName evidence="1">Uncharacterized protein</fullName>
    </submittedName>
</protein>
<dbReference type="AlphaFoldDB" id="A0A8H2XAW6"/>
<sequence length="254" mass="28988">MDNSDSASDSIGDTNSIDIRSDAASALTAGPFLSRLQLDHDVIKSYYTAYVGLYNGSSSRQALSLEIALYICRLAGFERWGTKRALEGYEIHAQDSEVESFVWFHFGPFTKQALNHIKSVQLVTMSRHQGWVSNRNAGSWSWFELRVARPKDEDVTRAEVKRRVDGDEMSWCSHRHPVDPETAQQQKDYAEHKGVVFDSDHKLWEEVREGDVLQVVMKAQFGGWSNTVSDGMLRINIWWEPSVEMLDLMRRGNV</sequence>
<reference evidence="1" key="1">
    <citation type="submission" date="2021-01" db="EMBL/GenBank/DDBJ databases">
        <authorList>
            <person name="Kaushik A."/>
        </authorList>
    </citation>
    <scope>NUCLEOTIDE SEQUENCE</scope>
    <source>
        <strain evidence="1">AG1-1C</strain>
    </source>
</reference>
<evidence type="ECO:0000313" key="2">
    <source>
        <dbReference type="Proteomes" id="UP000663846"/>
    </source>
</evidence>
<accession>A0A8H2XAW6</accession>
<gene>
    <name evidence="1" type="ORF">RDB_LOCUS90197</name>
</gene>
<dbReference type="Proteomes" id="UP000663846">
    <property type="component" value="Unassembled WGS sequence"/>
</dbReference>